<dbReference type="STRING" id="1459636.NTE_02991"/>
<dbReference type="InterPro" id="IPR011990">
    <property type="entry name" value="TPR-like_helical_dom_sf"/>
</dbReference>
<dbReference type="KEGG" id="nev:NTE_02991"/>
<dbReference type="GeneID" id="41598661"/>
<organism evidence="4 5">
    <name type="scientific">Candidatus Nitrososphaera evergladensis SR1</name>
    <dbReference type="NCBI Taxonomy" id="1459636"/>
    <lineage>
        <taxon>Archaea</taxon>
        <taxon>Nitrososphaerota</taxon>
        <taxon>Nitrososphaeria</taxon>
        <taxon>Nitrososphaerales</taxon>
        <taxon>Nitrososphaeraceae</taxon>
        <taxon>Nitrososphaera</taxon>
    </lineage>
</organism>
<dbReference type="InterPro" id="IPR013105">
    <property type="entry name" value="TPR_2"/>
</dbReference>
<dbReference type="Gene3D" id="1.25.40.10">
    <property type="entry name" value="Tetratricopeptide repeat domain"/>
    <property type="match status" value="3"/>
</dbReference>
<dbReference type="EMBL" id="CP007174">
    <property type="protein sequence ID" value="AIF85026.1"/>
    <property type="molecule type" value="Genomic_DNA"/>
</dbReference>
<dbReference type="Pfam" id="PF07719">
    <property type="entry name" value="TPR_2"/>
    <property type="match status" value="1"/>
</dbReference>
<evidence type="ECO:0000256" key="1">
    <source>
        <dbReference type="ARBA" id="ARBA00022737"/>
    </source>
</evidence>
<dbReference type="Pfam" id="PF13432">
    <property type="entry name" value="TPR_16"/>
    <property type="match status" value="1"/>
</dbReference>
<protein>
    <submittedName>
        <fullName evidence="4">Cytochrome c biogenesis factor</fullName>
    </submittedName>
</protein>
<reference evidence="4 5" key="1">
    <citation type="journal article" date="2014" name="PLoS ONE">
        <title>Genome Sequence of Candidatus Nitrososphaera evergladensis from Group I.1b Enriched from Everglades Soil Reveals Novel Genomic Features of the Ammonia-Oxidizing Archaea.</title>
        <authorList>
            <person name="Zhalnina K.V."/>
            <person name="Dias R."/>
            <person name="Leonard M.T."/>
            <person name="Dorr de Quadros P."/>
            <person name="Camargo F.A."/>
            <person name="Drew J.C."/>
            <person name="Farmerie W.G."/>
            <person name="Daroub S.H."/>
            <person name="Triplett E.W."/>
        </authorList>
    </citation>
    <scope>NUCLEOTIDE SEQUENCE [LARGE SCALE GENOMIC DNA]</scope>
    <source>
        <strain evidence="4 5">SR1</strain>
    </source>
</reference>
<dbReference type="SMART" id="SM00028">
    <property type="entry name" value="TPR"/>
    <property type="match status" value="5"/>
</dbReference>
<dbReference type="HOGENOM" id="CLU_810386_0_0_2"/>
<evidence type="ECO:0000313" key="4">
    <source>
        <dbReference type="EMBL" id="AIF85026.1"/>
    </source>
</evidence>
<dbReference type="SUPFAM" id="SSF48439">
    <property type="entry name" value="Protein prenylyltransferase"/>
    <property type="match status" value="1"/>
</dbReference>
<dbReference type="PROSITE" id="PS50005">
    <property type="entry name" value="TPR"/>
    <property type="match status" value="1"/>
</dbReference>
<feature type="repeat" description="TPR" evidence="3">
    <location>
        <begin position="158"/>
        <end position="191"/>
    </location>
</feature>
<dbReference type="InterPro" id="IPR019734">
    <property type="entry name" value="TPR_rpt"/>
</dbReference>
<dbReference type="AlphaFoldDB" id="A0A075MTS9"/>
<dbReference type="PANTHER" id="PTHR44943">
    <property type="entry name" value="CELLULOSE SYNTHASE OPERON PROTEIN C"/>
    <property type="match status" value="1"/>
</dbReference>
<proteinExistence type="predicted"/>
<name>A0A075MTS9_9ARCH</name>
<dbReference type="InterPro" id="IPR051685">
    <property type="entry name" value="Ycf3/AcsC/BcsC/TPR_MFPF"/>
</dbReference>
<gene>
    <name evidence="4" type="ORF">NTE_02991</name>
</gene>
<dbReference type="Proteomes" id="UP000028194">
    <property type="component" value="Chromosome"/>
</dbReference>
<dbReference type="SUPFAM" id="SSF48452">
    <property type="entry name" value="TPR-like"/>
    <property type="match status" value="1"/>
</dbReference>
<dbReference type="eggNOG" id="arCOG03038">
    <property type="taxonomic scope" value="Archaea"/>
</dbReference>
<evidence type="ECO:0000256" key="2">
    <source>
        <dbReference type="ARBA" id="ARBA00022803"/>
    </source>
</evidence>
<keyword evidence="2 3" id="KW-0802">TPR repeat</keyword>
<keyword evidence="1" id="KW-0677">Repeat</keyword>
<dbReference type="RefSeq" id="WP_148701496.1">
    <property type="nucleotide sequence ID" value="NZ_CP007174.1"/>
</dbReference>
<dbReference type="PANTHER" id="PTHR44943:SF8">
    <property type="entry name" value="TPR REPEAT-CONTAINING PROTEIN MJ0263"/>
    <property type="match status" value="1"/>
</dbReference>
<dbReference type="OrthoDB" id="115601at2157"/>
<accession>A0A075MTS9</accession>
<dbReference type="Pfam" id="PF13181">
    <property type="entry name" value="TPR_8"/>
    <property type="match status" value="1"/>
</dbReference>
<evidence type="ECO:0000256" key="3">
    <source>
        <dbReference type="PROSITE-ProRule" id="PRU00339"/>
    </source>
</evidence>
<sequence length="342" mass="39386">MGQSGSNSDLKVESVQKLLDEAEKFSKAGMLLDAKKRYDEILASDPENVVANQQKGIILYLYKKYELAYKLLKKALDREENVLTLLYLGKTLNGLERYVEAIGYFDAILLKHDPNDVEALYGKGYALNRKNVTGNYDGRFDNAIECFETLLKLDPRNTFALVEEARAYERLQKYDKALRCYEKIVEYEPDNILAISGIGFLSLHNLGEDERIYKRALDCFEKALVMQPNDPYFIDYKMQALVKLGRYKEALGCHDAIAQLYSNSVPNNPSAVLIHILKGHTEYQKARISCDDRRIPEAYYRLNQAMRYNSDFGKMAAHDERFRPAWGDHNFQKVVREGPLFL</sequence>
<keyword evidence="5" id="KW-1185">Reference proteome</keyword>
<evidence type="ECO:0000313" key="5">
    <source>
        <dbReference type="Proteomes" id="UP000028194"/>
    </source>
</evidence>